<comment type="function">
    <text evidence="7 10">Provides the precursors necessary for DNA synthesis. Catalyzes the biosynthesis of deoxyribonucleotides from the corresponding ribonucleotides.</text>
</comment>
<evidence type="ECO:0000256" key="2">
    <source>
        <dbReference type="ARBA" id="ARBA00022533"/>
    </source>
</evidence>
<evidence type="ECO:0000256" key="7">
    <source>
        <dbReference type="ARBA" id="ARBA00024942"/>
    </source>
</evidence>
<dbReference type="PROSITE" id="PS00089">
    <property type="entry name" value="RIBORED_LARGE"/>
    <property type="match status" value="1"/>
</dbReference>
<dbReference type="GO" id="GO:0009263">
    <property type="term" value="P:deoxyribonucleotide biosynthetic process"/>
    <property type="evidence" value="ECO:0007669"/>
    <property type="project" value="UniProtKB-KW"/>
</dbReference>
<dbReference type="PANTHER" id="PTHR11573">
    <property type="entry name" value="RIBONUCLEOSIDE-DIPHOSPHATE REDUCTASE LARGE CHAIN"/>
    <property type="match status" value="1"/>
</dbReference>
<dbReference type="PRINTS" id="PR01183">
    <property type="entry name" value="RIBORDTASEM1"/>
</dbReference>
<protein>
    <recommendedName>
        <fullName evidence="10">Ribonucleoside-diphosphate reductase</fullName>
        <ecNumber evidence="10">1.17.4.1</ecNumber>
    </recommendedName>
</protein>
<sequence>MQTAQTEIHSGTANPTAFSQPTGGTAVASGDGYADYKIIRRNGAVVGFEPSKIAVAMTKAFLAVNGGQGAASARVRELVEGLTQNVVRALLRSRPNGGTFHIEDVQDQVELALMRSGEHDVARAYVLYRERRSQERAQAGETQQPPAFIGLNVTDGGFTRPLDMVALRNLIVSACAGLGDAVDPEPILKETVKNLYEGVPMSQVYDSAILAARTLIEKDPAYSQATARILLHTIRREILGEEVTQAEMAARYVDYFPQFIKRGINAGLLDDTLAQFDLAKLGAALDASRDLQFNYLGLQTLYDRYFLHISDKRIEMPQAFFMRVAMGLSLNEIDREARAVEFYQLLSSFDFMSSTPTLFNSGTCRSQLSSCYLTTVSDDLDGIYEALKENALLSKFAGGLGNDWTNVRALGSHIKGTNGKSQGVVPFLKVVNDTAVAVNQGGKRKGAVCAYLETWHLDIEEFLELRKNTGDDRRRTHDMNTANWIPDLFMKRVMENGEWTLFSPSTCPDLHDKVGRAFEQAYLGYEEKVARGEITLFKKMPAMQLWRKMLGMLFETGHPWITFKDPCNIRSPQQHVGVVHSSNLCTEITLNTNDSEIAVCNLGSVNLVAHLVQQADGSYALDHDKLKKTVRTAMRMLDNVIDINYYAVKKARDSNLRHRPVGLGVMGFQDALHVLRIPYANEAAVQFADTSMEAVCYYAYWASTELAEERGRYSTYKGSLWDRGILPQDSLKLLAQERGGYLEADLSSTMDWDSLRGRIQQYGMRNSNCVAIAPTATISNIIGVSACIEPTYQNLYVKSNLSGEFTVVNDYLVRDLKARGLWDEVMVADLKYFDGSLARIDRIPQDLRDLYATAFEVEPQWLVEAASRRQKWIDQAQSLNIYMAGASGKMLDDTYKLAWLRGLKTTYYLRTIGATHVEKSTVSRGTLNAVSSGSDVGSVSAAGAAPVAPASALDAVAATAPAMPEAEGAVCTMRPGDPGFEECEACQ</sequence>
<evidence type="ECO:0000256" key="9">
    <source>
        <dbReference type="PROSITE-ProRule" id="PRU00492"/>
    </source>
</evidence>
<evidence type="ECO:0000256" key="6">
    <source>
        <dbReference type="ARBA" id="ARBA00023116"/>
    </source>
</evidence>
<dbReference type="InterPro" id="IPR005144">
    <property type="entry name" value="ATP-cone_dom"/>
</dbReference>
<dbReference type="KEGG" id="rsn:RSPO_c00703"/>
<dbReference type="NCBIfam" id="NF005544">
    <property type="entry name" value="PRK07207.1"/>
    <property type="match status" value="1"/>
</dbReference>
<dbReference type="UniPathway" id="UPA00326"/>
<feature type="region of interest" description="Disordered" evidence="11">
    <location>
        <begin position="1"/>
        <end position="23"/>
    </location>
</feature>
<evidence type="ECO:0000256" key="10">
    <source>
        <dbReference type="RuleBase" id="RU003410"/>
    </source>
</evidence>
<dbReference type="Pfam" id="PF02867">
    <property type="entry name" value="Ribonuc_red_lgC"/>
    <property type="match status" value="1"/>
</dbReference>
<evidence type="ECO:0000313" key="14">
    <source>
        <dbReference type="Proteomes" id="UP000007953"/>
    </source>
</evidence>
<dbReference type="GeneID" id="61362124"/>
<keyword evidence="2" id="KW-0021">Allosteric enzyme</keyword>
<evidence type="ECO:0000313" key="13">
    <source>
        <dbReference type="EMBL" id="AEG68005.1"/>
    </source>
</evidence>
<dbReference type="InterPro" id="IPR000788">
    <property type="entry name" value="RNR_lg_C"/>
</dbReference>
<dbReference type="Gene3D" id="3.20.70.20">
    <property type="match status" value="1"/>
</dbReference>
<dbReference type="Pfam" id="PF00317">
    <property type="entry name" value="Ribonuc_red_lgN"/>
    <property type="match status" value="1"/>
</dbReference>
<keyword evidence="5 10" id="KW-0560">Oxidoreductase</keyword>
<dbReference type="PROSITE" id="PS51161">
    <property type="entry name" value="ATP_CONE"/>
    <property type="match status" value="2"/>
</dbReference>
<keyword evidence="4 9" id="KW-0067">ATP-binding</keyword>
<gene>
    <name evidence="13" type="primary">nrdA</name>
    <name evidence="13" type="ordered locus">RSPO_c00703</name>
</gene>
<evidence type="ECO:0000256" key="8">
    <source>
        <dbReference type="ARBA" id="ARBA00047754"/>
    </source>
</evidence>
<dbReference type="SUPFAM" id="SSF51998">
    <property type="entry name" value="PFL-like glycyl radical enzymes"/>
    <property type="match status" value="1"/>
</dbReference>
<proteinExistence type="inferred from homology"/>
<comment type="similarity">
    <text evidence="1 10">Belongs to the ribonucleoside diphosphate reductase large chain family.</text>
</comment>
<keyword evidence="6 10" id="KW-0215">Deoxyribonucleotide synthesis</keyword>
<dbReference type="PANTHER" id="PTHR11573:SF6">
    <property type="entry name" value="RIBONUCLEOSIDE-DIPHOSPHATE REDUCTASE LARGE SUBUNIT"/>
    <property type="match status" value="1"/>
</dbReference>
<evidence type="ECO:0000256" key="11">
    <source>
        <dbReference type="SAM" id="MobiDB-lite"/>
    </source>
</evidence>
<dbReference type="PATRIC" id="fig|1031711.3.peg.686"/>
<dbReference type="GO" id="GO:0005524">
    <property type="term" value="F:ATP binding"/>
    <property type="evidence" value="ECO:0007669"/>
    <property type="project" value="UniProtKB-UniRule"/>
</dbReference>
<reference evidence="13 14" key="1">
    <citation type="journal article" date="2011" name="J. Bacteriol.">
        <title>Complete genome sequence of the plant pathogen Ralstonia solanacearum strain Po82.</title>
        <authorList>
            <person name="Xu J."/>
            <person name="Zheng H.J."/>
            <person name="Liu L."/>
            <person name="Pan Z.C."/>
            <person name="Prior P."/>
            <person name="Tang B."/>
            <person name="Xu J.S."/>
            <person name="Zhang H."/>
            <person name="Tian Q."/>
            <person name="Zhang L.Q."/>
            <person name="Feng J."/>
        </authorList>
    </citation>
    <scope>NUCLEOTIDE SEQUENCE [LARGE SCALE GENOMIC DNA]</scope>
    <source>
        <strain evidence="13 14">Po82</strain>
    </source>
</reference>
<dbReference type="EMBL" id="CP002819">
    <property type="protein sequence ID" value="AEG68005.1"/>
    <property type="molecule type" value="Genomic_DNA"/>
</dbReference>
<dbReference type="InterPro" id="IPR013346">
    <property type="entry name" value="NrdE_NrdA_C"/>
</dbReference>
<dbReference type="eggNOG" id="COG0209">
    <property type="taxonomic scope" value="Bacteria"/>
</dbReference>
<dbReference type="CDD" id="cd01679">
    <property type="entry name" value="RNR_I"/>
    <property type="match status" value="1"/>
</dbReference>
<dbReference type="InterPro" id="IPR008926">
    <property type="entry name" value="RNR_R1-su_N"/>
</dbReference>
<dbReference type="InterPro" id="IPR013509">
    <property type="entry name" value="RNR_lsu_N"/>
</dbReference>
<evidence type="ECO:0000259" key="12">
    <source>
        <dbReference type="PROSITE" id="PS51161"/>
    </source>
</evidence>
<feature type="domain" description="ATP-cone" evidence="12">
    <location>
        <begin position="36"/>
        <end position="136"/>
    </location>
</feature>
<dbReference type="GO" id="GO:0005971">
    <property type="term" value="C:ribonucleoside-diphosphate reductase complex"/>
    <property type="evidence" value="ECO:0007669"/>
    <property type="project" value="TreeGrafter"/>
</dbReference>
<comment type="catalytic activity">
    <reaction evidence="8 10">
        <text>a 2'-deoxyribonucleoside 5'-diphosphate + [thioredoxin]-disulfide + H2O = a ribonucleoside 5'-diphosphate + [thioredoxin]-dithiol</text>
        <dbReference type="Rhea" id="RHEA:23252"/>
        <dbReference type="Rhea" id="RHEA-COMP:10698"/>
        <dbReference type="Rhea" id="RHEA-COMP:10700"/>
        <dbReference type="ChEBI" id="CHEBI:15377"/>
        <dbReference type="ChEBI" id="CHEBI:29950"/>
        <dbReference type="ChEBI" id="CHEBI:50058"/>
        <dbReference type="ChEBI" id="CHEBI:57930"/>
        <dbReference type="ChEBI" id="CHEBI:73316"/>
        <dbReference type="EC" id="1.17.4.1"/>
    </reaction>
</comment>
<accession>F6FY48</accession>
<evidence type="ECO:0000256" key="1">
    <source>
        <dbReference type="ARBA" id="ARBA00010406"/>
    </source>
</evidence>
<dbReference type="NCBIfam" id="TIGR02506">
    <property type="entry name" value="NrdE_NrdA"/>
    <property type="match status" value="1"/>
</dbReference>
<dbReference type="RefSeq" id="WP_014616086.1">
    <property type="nucleotide sequence ID" value="NC_017574.1"/>
</dbReference>
<dbReference type="SUPFAM" id="SSF48168">
    <property type="entry name" value="R1 subunit of ribonucleotide reductase, N-terminal domain"/>
    <property type="match status" value="1"/>
</dbReference>
<evidence type="ECO:0000256" key="4">
    <source>
        <dbReference type="ARBA" id="ARBA00022840"/>
    </source>
</evidence>
<dbReference type="AlphaFoldDB" id="F6FY48"/>
<dbReference type="FunFam" id="3.20.70.20:FF:000009">
    <property type="entry name" value="Ribonucleoside-diphosphate reductase"/>
    <property type="match status" value="1"/>
</dbReference>
<keyword evidence="3 9" id="KW-0547">Nucleotide-binding</keyword>
<dbReference type="Pfam" id="PF03477">
    <property type="entry name" value="ATP-cone"/>
    <property type="match status" value="1"/>
</dbReference>
<dbReference type="EC" id="1.17.4.1" evidence="10"/>
<dbReference type="InterPro" id="IPR039718">
    <property type="entry name" value="Rrm1"/>
</dbReference>
<evidence type="ECO:0000256" key="5">
    <source>
        <dbReference type="ARBA" id="ARBA00023002"/>
    </source>
</evidence>
<evidence type="ECO:0000256" key="3">
    <source>
        <dbReference type="ARBA" id="ARBA00022741"/>
    </source>
</evidence>
<organism evidence="13 14">
    <name type="scientific">Ralstonia solanacearum (strain Po82)</name>
    <dbReference type="NCBI Taxonomy" id="1031711"/>
    <lineage>
        <taxon>Bacteria</taxon>
        <taxon>Pseudomonadati</taxon>
        <taxon>Pseudomonadota</taxon>
        <taxon>Betaproteobacteria</taxon>
        <taxon>Burkholderiales</taxon>
        <taxon>Burkholderiaceae</taxon>
        <taxon>Ralstonia</taxon>
        <taxon>Ralstonia solanacearum species complex</taxon>
    </lineage>
</organism>
<dbReference type="Proteomes" id="UP000007953">
    <property type="component" value="Chromosome"/>
</dbReference>
<name>F6FY48_RALS8</name>
<dbReference type="HOGENOM" id="CLU_000404_3_0_4"/>
<feature type="domain" description="ATP-cone" evidence="12">
    <location>
        <begin position="151"/>
        <end position="240"/>
    </location>
</feature>
<dbReference type="GO" id="GO:0004748">
    <property type="term" value="F:ribonucleoside-diphosphate reductase activity, thioredoxin disulfide as acceptor"/>
    <property type="evidence" value="ECO:0007669"/>
    <property type="project" value="UniProtKB-EC"/>
</dbReference>